<keyword evidence="6" id="KW-0333">Golgi apparatus</keyword>
<feature type="domain" description="Conserved oligomeric Golgi complex subunit 3 C-terminal" evidence="10">
    <location>
        <begin position="286"/>
        <end position="595"/>
    </location>
</feature>
<evidence type="ECO:0000259" key="10">
    <source>
        <dbReference type="Pfam" id="PF20671"/>
    </source>
</evidence>
<dbReference type="GO" id="GO:0017119">
    <property type="term" value="C:Golgi transport complex"/>
    <property type="evidence" value="ECO:0007669"/>
    <property type="project" value="TreeGrafter"/>
</dbReference>
<protein>
    <recommendedName>
        <fullName evidence="3">Conserved oligomeric Golgi complex subunit 3</fullName>
    </recommendedName>
    <alternativeName>
        <fullName evidence="8">Component of oligomeric Golgi complex 3</fullName>
    </alternativeName>
</protein>
<dbReference type="GO" id="GO:0000139">
    <property type="term" value="C:Golgi membrane"/>
    <property type="evidence" value="ECO:0007669"/>
    <property type="project" value="UniProtKB-SubCell"/>
</dbReference>
<dbReference type="GO" id="GO:0005801">
    <property type="term" value="C:cis-Golgi network"/>
    <property type="evidence" value="ECO:0007669"/>
    <property type="project" value="InterPro"/>
</dbReference>
<evidence type="ECO:0000256" key="7">
    <source>
        <dbReference type="ARBA" id="ARBA00023136"/>
    </source>
</evidence>
<keyword evidence="7" id="KW-0472">Membrane</keyword>
<keyword evidence="5" id="KW-0653">Protein transport</keyword>
<dbReference type="AlphaFoldDB" id="A0AAV0HI31"/>
<organism evidence="11 12">
    <name type="scientific">Linum tenue</name>
    <dbReference type="NCBI Taxonomy" id="586396"/>
    <lineage>
        <taxon>Eukaryota</taxon>
        <taxon>Viridiplantae</taxon>
        <taxon>Streptophyta</taxon>
        <taxon>Embryophyta</taxon>
        <taxon>Tracheophyta</taxon>
        <taxon>Spermatophyta</taxon>
        <taxon>Magnoliopsida</taxon>
        <taxon>eudicotyledons</taxon>
        <taxon>Gunneridae</taxon>
        <taxon>Pentapetalae</taxon>
        <taxon>rosids</taxon>
        <taxon>fabids</taxon>
        <taxon>Malpighiales</taxon>
        <taxon>Linaceae</taxon>
        <taxon>Linum</taxon>
    </lineage>
</organism>
<dbReference type="PANTHER" id="PTHR13302">
    <property type="entry name" value="CONSERVED OLIGOMERIC GOLGI COMPLEX COMPONENT 3"/>
    <property type="match status" value="1"/>
</dbReference>
<feature type="domain" description="Conserved oligomeric Golgi complex subunit 3 N-terminal" evidence="9">
    <location>
        <begin position="117"/>
        <end position="259"/>
    </location>
</feature>
<dbReference type="GO" id="GO:0006891">
    <property type="term" value="P:intra-Golgi vesicle-mediated transport"/>
    <property type="evidence" value="ECO:0007669"/>
    <property type="project" value="TreeGrafter"/>
</dbReference>
<comment type="similarity">
    <text evidence="2">Belongs to the COG3 family.</text>
</comment>
<dbReference type="GO" id="GO:0007030">
    <property type="term" value="P:Golgi organization"/>
    <property type="evidence" value="ECO:0007669"/>
    <property type="project" value="TreeGrafter"/>
</dbReference>
<evidence type="ECO:0000313" key="12">
    <source>
        <dbReference type="Proteomes" id="UP001154282"/>
    </source>
</evidence>
<dbReference type="Pfam" id="PF04136">
    <property type="entry name" value="COG3_N"/>
    <property type="match status" value="1"/>
</dbReference>
<comment type="subcellular location">
    <subcellularLocation>
        <location evidence="1">Golgi apparatus membrane</location>
        <topology evidence="1">Peripheral membrane protein</topology>
    </subcellularLocation>
</comment>
<evidence type="ECO:0000256" key="4">
    <source>
        <dbReference type="ARBA" id="ARBA00022448"/>
    </source>
</evidence>
<evidence type="ECO:0000256" key="6">
    <source>
        <dbReference type="ARBA" id="ARBA00023034"/>
    </source>
</evidence>
<accession>A0AAV0HI31</accession>
<dbReference type="InterPro" id="IPR007265">
    <property type="entry name" value="COG_su3"/>
</dbReference>
<evidence type="ECO:0000256" key="5">
    <source>
        <dbReference type="ARBA" id="ARBA00022927"/>
    </source>
</evidence>
<dbReference type="Pfam" id="PF20671">
    <property type="entry name" value="COG3_C"/>
    <property type="match status" value="1"/>
</dbReference>
<evidence type="ECO:0000256" key="8">
    <source>
        <dbReference type="ARBA" id="ARBA00031339"/>
    </source>
</evidence>
<evidence type="ECO:0000256" key="2">
    <source>
        <dbReference type="ARBA" id="ARBA00009936"/>
    </source>
</evidence>
<comment type="caution">
    <text evidence="11">The sequence shown here is derived from an EMBL/GenBank/DDBJ whole genome shotgun (WGS) entry which is preliminary data.</text>
</comment>
<evidence type="ECO:0000256" key="3">
    <source>
        <dbReference type="ARBA" id="ARBA00020976"/>
    </source>
</evidence>
<dbReference type="InterPro" id="IPR016159">
    <property type="entry name" value="Cullin_repeat-like_dom_sf"/>
</dbReference>
<sequence>MAAKASPSSNLHKSVAISKGYNFASTWEQNAPLTEQQQSAILSLSRAVAERPYPANLALEHAPRAENGGLTVSTKDSAMRETQGIEAVLVNTNQFYKWFTDLESAMKSETEEKYQHYVSTLTDRIQTCDDILRQVDETLDLFNSLQLQHQAVATKTKTLHDACDRLVVEKQRLVEFADALRSKLRYFDELENISSNFYSPNMNVGNGNFLPLLKRLDECIAYVESNPQYAESSVYLLKFRQLQSRALGMIRSHVLSVLKGASSQVQAAIRSSGGSKSSMSEGVEASVIYVRFKAAASELKPILEEIEGRSARKEHVLMLAECHKLYCEQRLSLIKGIVQQRISEFSKKEALPSLTRSGCAYLTQVCQLEQQLFDHFFPSSSEDISSLAPLIDPLATYLYDTLRPKLIHETNVDLLCELVDILKVEVLGEQLSRRSESLAGLRPTLERILADVHERLTFRARTHIRDEIANYIPSDEDLNYPAKLERINETTSETSSVDENTELFKSWYPPLEKTLSCLSKLYRCLEQSVFTGLAQEAVEVCADSIQKASRLIARRTTAMDGQLFLIKHLLILREQIAPFDIEFSVTHKELDFSHLLEHLRRILRGQTSLFDWSRSSSLARTLSPRVLESQVDAKKELEKSLKATCEEFIMSVTKSVVDPMLSFATKVTAVKVSLSAGSQNQRADSIMAKPIKDQAFASPEKVAELVQKVHAAIQKELPPVMAKMKLYLQNPSTRTILFKPIKTNIVEAHIQVQSLLKAEYSPEEQNTINMVPIPELQAQLDKLL</sequence>
<name>A0AAV0HI31_9ROSI</name>
<evidence type="ECO:0000259" key="9">
    <source>
        <dbReference type="Pfam" id="PF04136"/>
    </source>
</evidence>
<keyword evidence="4" id="KW-0813">Transport</keyword>
<dbReference type="Proteomes" id="UP001154282">
    <property type="component" value="Unassembled WGS sequence"/>
</dbReference>
<evidence type="ECO:0000256" key="1">
    <source>
        <dbReference type="ARBA" id="ARBA00004395"/>
    </source>
</evidence>
<keyword evidence="12" id="KW-1185">Reference proteome</keyword>
<evidence type="ECO:0000313" key="11">
    <source>
        <dbReference type="EMBL" id="CAI0384188.1"/>
    </source>
</evidence>
<gene>
    <name evidence="11" type="ORF">LITE_LOCUS4317</name>
</gene>
<dbReference type="PANTHER" id="PTHR13302:SF8">
    <property type="entry name" value="CONSERVED OLIGOMERIC GOLGI COMPLEX SUBUNIT 3"/>
    <property type="match status" value="1"/>
</dbReference>
<dbReference type="InterPro" id="IPR048320">
    <property type="entry name" value="COG3_N"/>
</dbReference>
<reference evidence="11" key="1">
    <citation type="submission" date="2022-08" db="EMBL/GenBank/DDBJ databases">
        <authorList>
            <person name="Gutierrez-Valencia J."/>
        </authorList>
    </citation>
    <scope>NUCLEOTIDE SEQUENCE</scope>
</reference>
<dbReference type="InterPro" id="IPR048685">
    <property type="entry name" value="COG3_C"/>
</dbReference>
<dbReference type="EMBL" id="CAMGYJ010000002">
    <property type="protein sequence ID" value="CAI0384188.1"/>
    <property type="molecule type" value="Genomic_DNA"/>
</dbReference>
<dbReference type="SUPFAM" id="SSF74788">
    <property type="entry name" value="Cullin repeat-like"/>
    <property type="match status" value="1"/>
</dbReference>
<proteinExistence type="inferred from homology"/>
<dbReference type="GO" id="GO:0006886">
    <property type="term" value="P:intracellular protein transport"/>
    <property type="evidence" value="ECO:0007669"/>
    <property type="project" value="InterPro"/>
</dbReference>